<dbReference type="Proteomes" id="UP001500984">
    <property type="component" value="Unassembled WGS sequence"/>
</dbReference>
<comment type="caution">
    <text evidence="1">The sequence shown here is derived from an EMBL/GenBank/DDBJ whole genome shotgun (WGS) entry which is preliminary data.</text>
</comment>
<proteinExistence type="predicted"/>
<name>A0ABN2WXM1_9MICO</name>
<reference evidence="1 2" key="1">
    <citation type="journal article" date="2019" name="Int. J. Syst. Evol. Microbiol.">
        <title>The Global Catalogue of Microorganisms (GCM) 10K type strain sequencing project: providing services to taxonomists for standard genome sequencing and annotation.</title>
        <authorList>
            <consortium name="The Broad Institute Genomics Platform"/>
            <consortium name="The Broad Institute Genome Sequencing Center for Infectious Disease"/>
            <person name="Wu L."/>
            <person name="Ma J."/>
        </authorList>
    </citation>
    <scope>NUCLEOTIDE SEQUENCE [LARGE SCALE GENOMIC DNA]</scope>
    <source>
        <strain evidence="1 2">JCM 15900</strain>
    </source>
</reference>
<keyword evidence="2" id="KW-1185">Reference proteome</keyword>
<evidence type="ECO:0008006" key="3">
    <source>
        <dbReference type="Google" id="ProtNLM"/>
    </source>
</evidence>
<accession>A0ABN2WXM1</accession>
<evidence type="ECO:0000313" key="1">
    <source>
        <dbReference type="EMBL" id="GAA2101141.1"/>
    </source>
</evidence>
<protein>
    <recommendedName>
        <fullName evidence="3">Transposase</fullName>
    </recommendedName>
</protein>
<gene>
    <name evidence="1" type="ORF">GCM10009823_23840</name>
</gene>
<evidence type="ECO:0000313" key="2">
    <source>
        <dbReference type="Proteomes" id="UP001500984"/>
    </source>
</evidence>
<dbReference type="EMBL" id="BAAAPZ010000009">
    <property type="protein sequence ID" value="GAA2101141.1"/>
    <property type="molecule type" value="Genomic_DNA"/>
</dbReference>
<organism evidence="1 2">
    <name type="scientific">Brevibacterium salitolerans</name>
    <dbReference type="NCBI Taxonomy" id="1403566"/>
    <lineage>
        <taxon>Bacteria</taxon>
        <taxon>Bacillati</taxon>
        <taxon>Actinomycetota</taxon>
        <taxon>Actinomycetes</taxon>
        <taxon>Micrococcales</taxon>
        <taxon>Brevibacteriaceae</taxon>
        <taxon>Brevibacterium</taxon>
    </lineage>
</organism>
<sequence length="56" mass="5989">MPPKNPLREGTKRDPLGKHDALTVSSKFMCDLKAGIATADNGYGIARKLPRVPVGV</sequence>